<reference evidence="2" key="1">
    <citation type="submission" date="2020-10" db="EMBL/GenBank/DDBJ databases">
        <authorList>
            <person name="Gilroy R."/>
        </authorList>
    </citation>
    <scope>NUCLEOTIDE SEQUENCE</scope>
    <source>
        <strain evidence="2">D5-748</strain>
    </source>
</reference>
<gene>
    <name evidence="2" type="ORF">IAC23_05770</name>
</gene>
<comment type="caution">
    <text evidence="2">The sequence shown here is derived from an EMBL/GenBank/DDBJ whole genome shotgun (WGS) entry which is preliminary data.</text>
</comment>
<protein>
    <submittedName>
        <fullName evidence="2">S24/S26 family peptidase</fullName>
    </submittedName>
</protein>
<name>A0A9D9HCT6_9BACT</name>
<evidence type="ECO:0000313" key="2">
    <source>
        <dbReference type="EMBL" id="MBO8445188.1"/>
    </source>
</evidence>
<dbReference type="InterPro" id="IPR036286">
    <property type="entry name" value="LexA/Signal_pep-like_sf"/>
</dbReference>
<dbReference type="InterPro" id="IPR015927">
    <property type="entry name" value="Peptidase_S24_S26A/B/C"/>
</dbReference>
<dbReference type="EMBL" id="JADIMO010000071">
    <property type="protein sequence ID" value="MBO8445188.1"/>
    <property type="molecule type" value="Genomic_DNA"/>
</dbReference>
<sequence length="149" mass="16699">MPIQKNTLQLPESELLSECVRTLREGKTVLLTARGSSMYPFIHDRDRVCLSSEGGFRKGDIVLAVTDEGRYVMHRIICIKGDTVTLRGDANLKKTESCSTRDIAGKAVSIMRGGKTTLCSSAAERAKARMWMMLFPFRRIILKVMRACK</sequence>
<dbReference type="CDD" id="cd06462">
    <property type="entry name" value="Peptidase_S24_S26"/>
    <property type="match status" value="1"/>
</dbReference>
<dbReference type="SUPFAM" id="SSF51306">
    <property type="entry name" value="LexA/Signal peptidase"/>
    <property type="match status" value="1"/>
</dbReference>
<organism evidence="2 3">
    <name type="scientific">Candidatus Cryptobacteroides merdavium</name>
    <dbReference type="NCBI Taxonomy" id="2840769"/>
    <lineage>
        <taxon>Bacteria</taxon>
        <taxon>Pseudomonadati</taxon>
        <taxon>Bacteroidota</taxon>
        <taxon>Bacteroidia</taxon>
        <taxon>Bacteroidales</taxon>
        <taxon>Candidatus Cryptobacteroides</taxon>
    </lineage>
</organism>
<dbReference type="Pfam" id="PF00717">
    <property type="entry name" value="Peptidase_S24"/>
    <property type="match status" value="1"/>
</dbReference>
<dbReference type="Gene3D" id="2.10.109.10">
    <property type="entry name" value="Umud Fragment, subunit A"/>
    <property type="match status" value="1"/>
</dbReference>
<reference evidence="2" key="2">
    <citation type="journal article" date="2021" name="PeerJ">
        <title>Extensive microbial diversity within the chicken gut microbiome revealed by metagenomics and culture.</title>
        <authorList>
            <person name="Gilroy R."/>
            <person name="Ravi A."/>
            <person name="Getino M."/>
            <person name="Pursley I."/>
            <person name="Horton D.L."/>
            <person name="Alikhan N.F."/>
            <person name="Baker D."/>
            <person name="Gharbi K."/>
            <person name="Hall N."/>
            <person name="Watson M."/>
            <person name="Adriaenssens E.M."/>
            <person name="Foster-Nyarko E."/>
            <person name="Jarju S."/>
            <person name="Secka A."/>
            <person name="Antonio M."/>
            <person name="Oren A."/>
            <person name="Chaudhuri R.R."/>
            <person name="La Ragione R."/>
            <person name="Hildebrand F."/>
            <person name="Pallen M.J."/>
        </authorList>
    </citation>
    <scope>NUCLEOTIDE SEQUENCE</scope>
    <source>
        <strain evidence="2">D5-748</strain>
    </source>
</reference>
<evidence type="ECO:0000259" key="1">
    <source>
        <dbReference type="Pfam" id="PF00717"/>
    </source>
</evidence>
<dbReference type="Proteomes" id="UP000823619">
    <property type="component" value="Unassembled WGS sequence"/>
</dbReference>
<dbReference type="AlphaFoldDB" id="A0A9D9HCT6"/>
<feature type="domain" description="Peptidase S24/S26A/S26B/S26C" evidence="1">
    <location>
        <begin position="20"/>
        <end position="91"/>
    </location>
</feature>
<accession>A0A9D9HCT6</accession>
<proteinExistence type="predicted"/>
<evidence type="ECO:0000313" key="3">
    <source>
        <dbReference type="Proteomes" id="UP000823619"/>
    </source>
</evidence>